<dbReference type="InterPro" id="IPR001692">
    <property type="entry name" value="Histidinol_DH_CS"/>
</dbReference>
<dbReference type="GO" id="GO:0004399">
    <property type="term" value="F:histidinol dehydrogenase activity"/>
    <property type="evidence" value="ECO:0007669"/>
    <property type="project" value="UniProtKB-UniRule"/>
</dbReference>
<evidence type="ECO:0000256" key="4">
    <source>
        <dbReference type="ARBA" id="ARBA00012965"/>
    </source>
</evidence>
<dbReference type="FunFam" id="1.20.5.1300:FF:000001">
    <property type="entry name" value="Histidine biosynthesis trifunctional protein"/>
    <property type="match status" value="1"/>
</dbReference>
<dbReference type="AlphaFoldDB" id="A0A506PD88"/>
<dbReference type="GO" id="GO:0000105">
    <property type="term" value="P:L-histidine biosynthetic process"/>
    <property type="evidence" value="ECO:0007669"/>
    <property type="project" value="UniProtKB-UniRule"/>
</dbReference>
<evidence type="ECO:0000256" key="1">
    <source>
        <dbReference type="ARBA" id="ARBA00003850"/>
    </source>
</evidence>
<evidence type="ECO:0000256" key="16">
    <source>
        <dbReference type="PIRSR" id="PIRSR000099-3"/>
    </source>
</evidence>
<evidence type="ECO:0000256" key="15">
    <source>
        <dbReference type="PIRSR" id="PIRSR000099-2"/>
    </source>
</evidence>
<dbReference type="PANTHER" id="PTHR21256:SF2">
    <property type="entry name" value="HISTIDINE BIOSYNTHESIS TRIFUNCTIONAL PROTEIN"/>
    <property type="match status" value="1"/>
</dbReference>
<evidence type="ECO:0000256" key="6">
    <source>
        <dbReference type="ARBA" id="ARBA00022723"/>
    </source>
</evidence>
<evidence type="ECO:0000256" key="13">
    <source>
        <dbReference type="PIRNR" id="PIRNR000099"/>
    </source>
</evidence>
<dbReference type="Gene3D" id="3.40.50.1980">
    <property type="entry name" value="Nitrogenase molybdenum iron protein domain"/>
    <property type="match status" value="2"/>
</dbReference>
<dbReference type="EMBL" id="VHIQ01000008">
    <property type="protein sequence ID" value="TPV31504.1"/>
    <property type="molecule type" value="Genomic_DNA"/>
</dbReference>
<keyword evidence="9 12" id="KW-0520">NAD</keyword>
<dbReference type="FunFam" id="3.40.50.1980:FF:000001">
    <property type="entry name" value="Histidinol dehydrogenase"/>
    <property type="match status" value="1"/>
</dbReference>
<proteinExistence type="inferred from homology"/>
<gene>
    <name evidence="12 19" type="primary">hisD</name>
    <name evidence="19" type="ORF">FJ651_15030</name>
</gene>
<comment type="similarity">
    <text evidence="3 12 13 18">Belongs to the histidinol dehydrogenase family.</text>
</comment>
<evidence type="ECO:0000256" key="5">
    <source>
        <dbReference type="ARBA" id="ARBA00022605"/>
    </source>
</evidence>
<accession>A0A506PD88</accession>
<keyword evidence="5 12" id="KW-0028">Amino-acid biosynthesis</keyword>
<protein>
    <recommendedName>
        <fullName evidence="4 12">Histidinol dehydrogenase</fullName>
        <shortName evidence="12">HDH</shortName>
        <ecNumber evidence="4 12">1.1.1.23</ecNumber>
    </recommendedName>
</protein>
<evidence type="ECO:0000256" key="3">
    <source>
        <dbReference type="ARBA" id="ARBA00010178"/>
    </source>
</evidence>
<dbReference type="SUPFAM" id="SSF53720">
    <property type="entry name" value="ALDH-like"/>
    <property type="match status" value="1"/>
</dbReference>
<evidence type="ECO:0000256" key="10">
    <source>
        <dbReference type="ARBA" id="ARBA00023102"/>
    </source>
</evidence>
<name>A0A506PD88_9FLAO</name>
<dbReference type="UniPathway" id="UPA00031">
    <property type="reaction ID" value="UER00014"/>
</dbReference>
<feature type="binding site" evidence="12 17">
    <location>
        <position position="258"/>
    </location>
    <ligand>
        <name>Zn(2+)</name>
        <dbReference type="ChEBI" id="CHEBI:29105"/>
    </ligand>
</feature>
<feature type="active site" description="Proton acceptor" evidence="12 14">
    <location>
        <position position="323"/>
    </location>
</feature>
<dbReference type="FunFam" id="3.40.50.1980:FF:000002">
    <property type="entry name" value="Histidinol dehydrogenase, chloroplastic"/>
    <property type="match status" value="1"/>
</dbReference>
<dbReference type="RefSeq" id="WP_140991556.1">
    <property type="nucleotide sequence ID" value="NZ_VHIQ01000008.1"/>
</dbReference>
<keyword evidence="6 12" id="KW-0479">Metal-binding</keyword>
<evidence type="ECO:0000256" key="8">
    <source>
        <dbReference type="ARBA" id="ARBA00023002"/>
    </source>
</evidence>
<feature type="binding site" evidence="12 16">
    <location>
        <position position="255"/>
    </location>
    <ligand>
        <name>substrate</name>
    </ligand>
</feature>
<dbReference type="GO" id="GO:0051287">
    <property type="term" value="F:NAD binding"/>
    <property type="evidence" value="ECO:0007669"/>
    <property type="project" value="InterPro"/>
</dbReference>
<evidence type="ECO:0000256" key="14">
    <source>
        <dbReference type="PIRSR" id="PIRSR000099-1"/>
    </source>
</evidence>
<comment type="pathway">
    <text evidence="2 12">Amino-acid biosynthesis; L-histidine biosynthesis; L-histidine from 5-phospho-alpha-D-ribose 1-diphosphate: step 9/9.</text>
</comment>
<dbReference type="OrthoDB" id="9805269at2"/>
<dbReference type="HAMAP" id="MF_01024">
    <property type="entry name" value="HisD"/>
    <property type="match status" value="1"/>
</dbReference>
<feature type="binding site" evidence="12 16">
    <location>
        <position position="410"/>
    </location>
    <ligand>
        <name>substrate</name>
    </ligand>
</feature>
<reference evidence="19 20" key="1">
    <citation type="submission" date="2019-06" db="EMBL/GenBank/DDBJ databases">
        <title>Flavobacteriaceae Paucihalobacterium erythroidium CWB-1, complete genome.</title>
        <authorList>
            <person name="Wu S."/>
        </authorList>
    </citation>
    <scope>NUCLEOTIDE SEQUENCE [LARGE SCALE GENOMIC DNA]</scope>
    <source>
        <strain evidence="19 20">CWB-1</strain>
    </source>
</reference>
<dbReference type="CDD" id="cd06572">
    <property type="entry name" value="Histidinol_dh"/>
    <property type="match status" value="1"/>
</dbReference>
<dbReference type="PROSITE" id="PS00611">
    <property type="entry name" value="HISOL_DEHYDROGENASE"/>
    <property type="match status" value="1"/>
</dbReference>
<feature type="binding site" evidence="12 15">
    <location>
        <position position="124"/>
    </location>
    <ligand>
        <name>NAD(+)</name>
        <dbReference type="ChEBI" id="CHEBI:57540"/>
    </ligand>
</feature>
<dbReference type="Pfam" id="PF00815">
    <property type="entry name" value="Histidinol_dh"/>
    <property type="match status" value="1"/>
</dbReference>
<comment type="caution">
    <text evidence="19">The sequence shown here is derived from an EMBL/GenBank/DDBJ whole genome shotgun (WGS) entry which is preliminary data.</text>
</comment>
<evidence type="ECO:0000256" key="9">
    <source>
        <dbReference type="ARBA" id="ARBA00023027"/>
    </source>
</evidence>
<feature type="binding site" evidence="12 15">
    <location>
        <position position="209"/>
    </location>
    <ligand>
        <name>NAD(+)</name>
        <dbReference type="ChEBI" id="CHEBI:57540"/>
    </ligand>
</feature>
<evidence type="ECO:0000256" key="11">
    <source>
        <dbReference type="ARBA" id="ARBA00049489"/>
    </source>
</evidence>
<feature type="binding site" evidence="12 17">
    <location>
        <position position="255"/>
    </location>
    <ligand>
        <name>Zn(2+)</name>
        <dbReference type="ChEBI" id="CHEBI:29105"/>
    </ligand>
</feature>
<dbReference type="GO" id="GO:0005829">
    <property type="term" value="C:cytosol"/>
    <property type="evidence" value="ECO:0007669"/>
    <property type="project" value="TreeGrafter"/>
</dbReference>
<dbReference type="InterPro" id="IPR016161">
    <property type="entry name" value="Ald_DH/histidinol_DH"/>
</dbReference>
<evidence type="ECO:0000256" key="18">
    <source>
        <dbReference type="RuleBase" id="RU004175"/>
    </source>
</evidence>
<evidence type="ECO:0000256" key="2">
    <source>
        <dbReference type="ARBA" id="ARBA00004940"/>
    </source>
</evidence>
<dbReference type="Gene3D" id="1.20.5.1300">
    <property type="match status" value="1"/>
</dbReference>
<dbReference type="PRINTS" id="PR00083">
    <property type="entry name" value="HOLDHDRGNASE"/>
</dbReference>
<keyword evidence="20" id="KW-1185">Reference proteome</keyword>
<keyword evidence="7 12" id="KW-0862">Zinc</keyword>
<feature type="binding site" evidence="12 16">
    <location>
        <position position="323"/>
    </location>
    <ligand>
        <name>substrate</name>
    </ligand>
</feature>
<evidence type="ECO:0000256" key="7">
    <source>
        <dbReference type="ARBA" id="ARBA00022833"/>
    </source>
</evidence>
<dbReference type="InterPro" id="IPR022695">
    <property type="entry name" value="Histidinol_DH_monofunct"/>
</dbReference>
<comment type="cofactor">
    <cofactor evidence="12 17">
        <name>Zn(2+)</name>
        <dbReference type="ChEBI" id="CHEBI:29105"/>
    </cofactor>
    <text evidence="12 17">Binds 1 zinc ion per subunit.</text>
</comment>
<feature type="binding site" evidence="12 15">
    <location>
        <position position="186"/>
    </location>
    <ligand>
        <name>NAD(+)</name>
        <dbReference type="ChEBI" id="CHEBI:57540"/>
    </ligand>
</feature>
<dbReference type="EC" id="1.1.1.23" evidence="4 12"/>
<feature type="binding site" evidence="12 16">
    <location>
        <position position="415"/>
    </location>
    <ligand>
        <name>substrate</name>
    </ligand>
</feature>
<dbReference type="InterPro" id="IPR012131">
    <property type="entry name" value="Hstdl_DH"/>
</dbReference>
<dbReference type="Proteomes" id="UP000317332">
    <property type="component" value="Unassembled WGS sequence"/>
</dbReference>
<evidence type="ECO:0000256" key="17">
    <source>
        <dbReference type="PIRSR" id="PIRSR000099-4"/>
    </source>
</evidence>
<sequence length="428" mass="46373">MQQYINPNPETWLEILKRPTQTVENIEDTVNQIFDDVKRHGDRAISKYTSMFDGVLLESILVDSSEIDAAANRVPESLKQAIQLAKNNIEVFHKAQITDRVEVETITGVKCWQEKRPIQKVGLYIPGGTAPLFSSVLMLAIPAKIAGCKDIVLCSPPNKQGQLADEILYAAQLCGVTNILKVGGIQAIAGLTFGTESIPQVYKIFGPGNQFVTVAKQLATKYGVAIDMPAGPSELLVVADDSANAAYVASDLLSQAEHGVDSQVILVTTSKDLLKEVEVEIKSQISVLPRKVIAEKAINNSRIIYVENDETALKLINEYAPEHFIICCKNEDFYVNGIINAGSVFIGNFTPESAGDYASGTNHTLPTNGFSKAYSGVNLDSFNKSVTFQKISESGIKSIGPAIEAMASAEGLQAHKNAVTLRLKDLTN</sequence>
<dbReference type="PANTHER" id="PTHR21256">
    <property type="entry name" value="HISTIDINOL DEHYDROGENASE HDH"/>
    <property type="match status" value="1"/>
</dbReference>
<evidence type="ECO:0000256" key="12">
    <source>
        <dbReference type="HAMAP-Rule" id="MF_01024"/>
    </source>
</evidence>
<feature type="binding site" evidence="12 17">
    <location>
        <position position="356"/>
    </location>
    <ligand>
        <name>Zn(2+)</name>
        <dbReference type="ChEBI" id="CHEBI:29105"/>
    </ligand>
</feature>
<keyword evidence="8 12" id="KW-0560">Oxidoreductase</keyword>
<comment type="function">
    <text evidence="1 12">Catalyzes the sequential NAD-dependent oxidations of L-histidinol to L-histidinaldehyde and then to L-histidine.</text>
</comment>
<keyword evidence="10 12" id="KW-0368">Histidine biosynthesis</keyword>
<evidence type="ECO:0000313" key="20">
    <source>
        <dbReference type="Proteomes" id="UP000317332"/>
    </source>
</evidence>
<feature type="binding site" evidence="12 16">
    <location>
        <position position="233"/>
    </location>
    <ligand>
        <name>substrate</name>
    </ligand>
</feature>
<feature type="binding site" evidence="12 17">
    <location>
        <position position="415"/>
    </location>
    <ligand>
        <name>Zn(2+)</name>
        <dbReference type="ChEBI" id="CHEBI:29105"/>
    </ligand>
</feature>
<comment type="catalytic activity">
    <reaction evidence="11 12">
        <text>L-histidinol + 2 NAD(+) + H2O = L-histidine + 2 NADH + 3 H(+)</text>
        <dbReference type="Rhea" id="RHEA:20641"/>
        <dbReference type="ChEBI" id="CHEBI:15377"/>
        <dbReference type="ChEBI" id="CHEBI:15378"/>
        <dbReference type="ChEBI" id="CHEBI:57540"/>
        <dbReference type="ChEBI" id="CHEBI:57595"/>
        <dbReference type="ChEBI" id="CHEBI:57699"/>
        <dbReference type="ChEBI" id="CHEBI:57945"/>
        <dbReference type="EC" id="1.1.1.23"/>
    </reaction>
</comment>
<dbReference type="PIRSF" id="PIRSF000099">
    <property type="entry name" value="Histidinol_dh"/>
    <property type="match status" value="1"/>
</dbReference>
<feature type="binding site" evidence="12 16">
    <location>
        <position position="356"/>
    </location>
    <ligand>
        <name>substrate</name>
    </ligand>
</feature>
<evidence type="ECO:0000313" key="19">
    <source>
        <dbReference type="EMBL" id="TPV31504.1"/>
    </source>
</evidence>
<feature type="binding site" evidence="12 16">
    <location>
        <position position="258"/>
    </location>
    <ligand>
        <name>substrate</name>
    </ligand>
</feature>
<organism evidence="19 20">
    <name type="scientific">Paucihalobacter ruber</name>
    <dbReference type="NCBI Taxonomy" id="2567861"/>
    <lineage>
        <taxon>Bacteria</taxon>
        <taxon>Pseudomonadati</taxon>
        <taxon>Bacteroidota</taxon>
        <taxon>Flavobacteriia</taxon>
        <taxon>Flavobacteriales</taxon>
        <taxon>Flavobacteriaceae</taxon>
        <taxon>Paucihalobacter</taxon>
    </lineage>
</organism>
<dbReference type="GO" id="GO:0008270">
    <property type="term" value="F:zinc ion binding"/>
    <property type="evidence" value="ECO:0007669"/>
    <property type="project" value="UniProtKB-UniRule"/>
</dbReference>
<feature type="active site" description="Proton acceptor" evidence="12 14">
    <location>
        <position position="322"/>
    </location>
</feature>
<dbReference type="NCBIfam" id="TIGR00069">
    <property type="entry name" value="hisD"/>
    <property type="match status" value="1"/>
</dbReference>